<reference evidence="7" key="1">
    <citation type="journal article" date="2022" name="J Environ Chem Eng">
        <title>Biodegradation of petroleum oil using a constructed nonpathogenic and heavy metal-tolerant bacterial consortium isolated from marine sponges.</title>
        <authorList>
            <person name="Dechsakulwatana C."/>
            <person name="Rungsihiranrut A."/>
            <person name="Muangchinda C."/>
            <person name="Ningthoujam R."/>
            <person name="Klankeo P."/>
            <person name="Pinyakong O."/>
        </authorList>
    </citation>
    <scope>NUCLEOTIDE SEQUENCE [LARGE SCALE GENOMIC DNA]</scope>
    <source>
        <strain evidence="7">MO2-4</strain>
    </source>
</reference>
<comment type="cofactor">
    <cofactor evidence="1">
        <name>FAD</name>
        <dbReference type="ChEBI" id="CHEBI:57692"/>
    </cofactor>
</comment>
<dbReference type="PIRSF" id="PIRSF000137">
    <property type="entry name" value="Alcohol_oxidase"/>
    <property type="match status" value="1"/>
</dbReference>
<organism evidence="6 7">
    <name type="scientific">Sphingobium naphthae</name>
    <dbReference type="NCBI Taxonomy" id="1886786"/>
    <lineage>
        <taxon>Bacteria</taxon>
        <taxon>Pseudomonadati</taxon>
        <taxon>Pseudomonadota</taxon>
        <taxon>Alphaproteobacteria</taxon>
        <taxon>Sphingomonadales</taxon>
        <taxon>Sphingomonadaceae</taxon>
        <taxon>Sphingobium</taxon>
    </lineage>
</organism>
<dbReference type="Proteomes" id="UP001185984">
    <property type="component" value="Unassembled WGS sequence"/>
</dbReference>
<dbReference type="InterPro" id="IPR000172">
    <property type="entry name" value="GMC_OxRdtase_N"/>
</dbReference>
<dbReference type="SUPFAM" id="SSF54373">
    <property type="entry name" value="FAD-linked reductases, C-terminal domain"/>
    <property type="match status" value="1"/>
</dbReference>
<evidence type="ECO:0000256" key="3">
    <source>
        <dbReference type="ARBA" id="ARBA00022630"/>
    </source>
</evidence>
<dbReference type="PANTHER" id="PTHR11552:SF147">
    <property type="entry name" value="CHOLINE DEHYDROGENASE, MITOCHONDRIAL"/>
    <property type="match status" value="1"/>
</dbReference>
<comment type="caution">
    <text evidence="6">The sequence shown here is derived from an EMBL/GenBank/DDBJ whole genome shotgun (WGS) entry which is preliminary data.</text>
</comment>
<dbReference type="InterPro" id="IPR036188">
    <property type="entry name" value="FAD/NAD-bd_sf"/>
</dbReference>
<keyword evidence="4" id="KW-0274">FAD</keyword>
<evidence type="ECO:0000313" key="7">
    <source>
        <dbReference type="Proteomes" id="UP001185984"/>
    </source>
</evidence>
<evidence type="ECO:0000256" key="1">
    <source>
        <dbReference type="ARBA" id="ARBA00001974"/>
    </source>
</evidence>
<dbReference type="RefSeq" id="WP_228165450.1">
    <property type="nucleotide sequence ID" value="NZ_JAPTHD010000003.1"/>
</dbReference>
<dbReference type="Pfam" id="PF05199">
    <property type="entry name" value="GMC_oxred_C"/>
    <property type="match status" value="1"/>
</dbReference>
<feature type="domain" description="Glucose-methanol-choline oxidoreductase N-terminal" evidence="5">
    <location>
        <begin position="258"/>
        <end position="272"/>
    </location>
</feature>
<proteinExistence type="inferred from homology"/>
<gene>
    <name evidence="6" type="ORF">O0R41_08995</name>
</gene>
<protein>
    <submittedName>
        <fullName evidence="6">GMC family oxidoreductase N-terminal domain-containing protein</fullName>
    </submittedName>
</protein>
<dbReference type="Gene3D" id="3.30.410.40">
    <property type="match status" value="1"/>
</dbReference>
<name>A0ABU3ZW58_9SPHN</name>
<dbReference type="InterPro" id="IPR012132">
    <property type="entry name" value="GMC_OxRdtase"/>
</dbReference>
<dbReference type="Gene3D" id="3.50.50.60">
    <property type="entry name" value="FAD/NAD(P)-binding domain"/>
    <property type="match status" value="1"/>
</dbReference>
<dbReference type="SUPFAM" id="SSF51905">
    <property type="entry name" value="FAD/NAD(P)-binding domain"/>
    <property type="match status" value="1"/>
</dbReference>
<evidence type="ECO:0000256" key="2">
    <source>
        <dbReference type="ARBA" id="ARBA00010790"/>
    </source>
</evidence>
<sequence length="542" mass="58490">MSDAFDYIVIGSGSAGSLMANRLSADPANRVALIEAGPSDRTWPVNIKTAMPVGNIFLLPHEKYNWKQSLVGNAAVHDRQINFPRGKLFGGCSAINGGVYIRGQKADYDAWVDAGNVGWSYADVLPAFKAVENYAGPDKAWHGKGGELDVQKPKSWNPIATAIVDAAAQAGHHRNEDFAGERQDGFGRYDLNQRNGTRLSSARAFLHPALGRANLTVLDETMVRRILFDRGRAVGLEIEKNGARRTVSARREIILCAGATNSPQLLMLSGIGPQDHLKEMGIDLIHHLPGVGKHLQDHPTVHVAMENPSAESYAISAKALPRILASPFKYLANRSGMLASNVAECGGFLCTDGSGRPDIQITFLVGLKIDARAIPRRHGYMALIQLLRPKSAGSVHLASNRPEDKPVIDPNFFADPYDMKTLIAGFREARRIFAQPALAAMTGAEIEPGAQYQSDAEIDAALRKIVNTAYHPTGTCKMGPDSDPMAVVDGRLRVRGVAGLRVVDASVMPEIISGNTSAPTMMIAERAARFILEDAHQSNIAA</sequence>
<accession>A0ABU3ZW58</accession>
<dbReference type="InterPro" id="IPR007867">
    <property type="entry name" value="GMC_OxRtase_C"/>
</dbReference>
<dbReference type="EMBL" id="JAPTHD010000003">
    <property type="protein sequence ID" value="MDV5823730.1"/>
    <property type="molecule type" value="Genomic_DNA"/>
</dbReference>
<keyword evidence="7" id="KW-1185">Reference proteome</keyword>
<dbReference type="Pfam" id="PF00732">
    <property type="entry name" value="GMC_oxred_N"/>
    <property type="match status" value="1"/>
</dbReference>
<dbReference type="PANTHER" id="PTHR11552">
    <property type="entry name" value="GLUCOSE-METHANOL-CHOLINE GMC OXIDOREDUCTASE"/>
    <property type="match status" value="1"/>
</dbReference>
<evidence type="ECO:0000259" key="5">
    <source>
        <dbReference type="PROSITE" id="PS00624"/>
    </source>
</evidence>
<evidence type="ECO:0000256" key="4">
    <source>
        <dbReference type="ARBA" id="ARBA00022827"/>
    </source>
</evidence>
<comment type="similarity">
    <text evidence="2">Belongs to the GMC oxidoreductase family.</text>
</comment>
<dbReference type="PROSITE" id="PS00624">
    <property type="entry name" value="GMC_OXRED_2"/>
    <property type="match status" value="1"/>
</dbReference>
<evidence type="ECO:0000313" key="6">
    <source>
        <dbReference type="EMBL" id="MDV5823730.1"/>
    </source>
</evidence>
<keyword evidence="3" id="KW-0285">Flavoprotein</keyword>